<dbReference type="OrthoDB" id="9995210at2759"/>
<dbReference type="SUPFAM" id="SSF48403">
    <property type="entry name" value="Ankyrin repeat"/>
    <property type="match status" value="1"/>
</dbReference>
<feature type="repeat" description="ANK" evidence="1">
    <location>
        <begin position="140"/>
        <end position="172"/>
    </location>
</feature>
<dbReference type="EMBL" id="PHWZ01000074">
    <property type="protein sequence ID" value="TEY74288.1"/>
    <property type="molecule type" value="Genomic_DNA"/>
</dbReference>
<evidence type="ECO:0000313" key="2">
    <source>
        <dbReference type="EMBL" id="TEY74288.1"/>
    </source>
</evidence>
<dbReference type="PROSITE" id="PS50297">
    <property type="entry name" value="ANK_REP_REGION"/>
    <property type="match status" value="1"/>
</dbReference>
<dbReference type="Proteomes" id="UP000297299">
    <property type="component" value="Unassembled WGS sequence"/>
</dbReference>
<name>A0A4Y8D8Z9_9HELO</name>
<proteinExistence type="predicted"/>
<dbReference type="AlphaFoldDB" id="A0A4Y8D8Z9"/>
<comment type="caution">
    <text evidence="2">The sequence shown here is derived from an EMBL/GenBank/DDBJ whole genome shotgun (WGS) entry which is preliminary data.</text>
</comment>
<reference evidence="2 3" key="1">
    <citation type="submission" date="2017-11" db="EMBL/GenBank/DDBJ databases">
        <title>Comparative genomics of Botrytis spp.</title>
        <authorList>
            <person name="Valero-Jimenez C.A."/>
            <person name="Tapia P."/>
            <person name="Veloso J."/>
            <person name="Silva-Moreno E."/>
            <person name="Staats M."/>
            <person name="Valdes J.H."/>
            <person name="Van Kan J.A.L."/>
        </authorList>
    </citation>
    <scope>NUCLEOTIDE SEQUENCE [LARGE SCALE GENOMIC DNA]</scope>
    <source>
        <strain evidence="2 3">MUCL2830</strain>
    </source>
</reference>
<dbReference type="InterPro" id="IPR002110">
    <property type="entry name" value="Ankyrin_rpt"/>
</dbReference>
<dbReference type="PROSITE" id="PS50088">
    <property type="entry name" value="ANK_REPEAT"/>
    <property type="match status" value="1"/>
</dbReference>
<gene>
    <name evidence="2" type="ORF">BOTCAL_0074g00180</name>
</gene>
<evidence type="ECO:0000256" key="1">
    <source>
        <dbReference type="PROSITE-ProRule" id="PRU00023"/>
    </source>
</evidence>
<protein>
    <submittedName>
        <fullName evidence="2">Uncharacterized protein</fullName>
    </submittedName>
</protein>
<dbReference type="InterPro" id="IPR036770">
    <property type="entry name" value="Ankyrin_rpt-contain_sf"/>
</dbReference>
<evidence type="ECO:0000313" key="3">
    <source>
        <dbReference type="Proteomes" id="UP000297299"/>
    </source>
</evidence>
<organism evidence="2 3">
    <name type="scientific">Botryotinia calthae</name>
    <dbReference type="NCBI Taxonomy" id="38488"/>
    <lineage>
        <taxon>Eukaryota</taxon>
        <taxon>Fungi</taxon>
        <taxon>Dikarya</taxon>
        <taxon>Ascomycota</taxon>
        <taxon>Pezizomycotina</taxon>
        <taxon>Leotiomycetes</taxon>
        <taxon>Helotiales</taxon>
        <taxon>Sclerotiniaceae</taxon>
        <taxon>Botryotinia</taxon>
    </lineage>
</organism>
<accession>A0A4Y8D8Z9</accession>
<dbReference type="Gene3D" id="1.25.40.20">
    <property type="entry name" value="Ankyrin repeat-containing domain"/>
    <property type="match status" value="1"/>
</dbReference>
<keyword evidence="1" id="KW-0040">ANK repeat</keyword>
<sequence length="201" mass="22338">MGADKNIPVADQLELLYNGVRGHLGQVKYRPRLFTDQLTILGEAVTQYIQDGYYKPQYIADLIDAFLEKDDGILSLEEMLIDGGSSISLLRLSVYAWNRSTTNDSDDEDTPTISNLECLSLLQKVSSRTPVSLTNARDLHGDTPPHYACAACEIHAIEALLSAGADPHVQNILGLRHIEVLCWTRIFCGGQSFRVRFKTGR</sequence>
<keyword evidence="3" id="KW-1185">Reference proteome</keyword>